<evidence type="ECO:0000313" key="3">
    <source>
        <dbReference type="EMBL" id="MBA2225913.1"/>
    </source>
</evidence>
<dbReference type="Pfam" id="PF07596">
    <property type="entry name" value="SBP_bac_10"/>
    <property type="match status" value="1"/>
</dbReference>
<feature type="transmembrane region" description="Helical" evidence="1">
    <location>
        <begin position="22"/>
        <end position="46"/>
    </location>
</feature>
<dbReference type="PANTHER" id="PTHR30093:SF2">
    <property type="entry name" value="TYPE II SECRETION SYSTEM PROTEIN H"/>
    <property type="match status" value="1"/>
</dbReference>
<dbReference type="Proteomes" id="UP000542342">
    <property type="component" value="Unassembled WGS sequence"/>
</dbReference>
<dbReference type="InterPro" id="IPR011453">
    <property type="entry name" value="DUF1559"/>
</dbReference>
<evidence type="ECO:0000259" key="2">
    <source>
        <dbReference type="Pfam" id="PF07596"/>
    </source>
</evidence>
<dbReference type="AlphaFoldDB" id="A0A7V8VD76"/>
<keyword evidence="1" id="KW-0812">Transmembrane</keyword>
<name>A0A7V8VD76_9BACT</name>
<accession>A0A7V8VD76</accession>
<dbReference type="NCBIfam" id="TIGR04294">
    <property type="entry name" value="pre_pil_HX9DG"/>
    <property type="match status" value="1"/>
</dbReference>
<evidence type="ECO:0000313" key="4">
    <source>
        <dbReference type="Proteomes" id="UP000542342"/>
    </source>
</evidence>
<dbReference type="InterPro" id="IPR045584">
    <property type="entry name" value="Pilin-like"/>
</dbReference>
<organism evidence="3 4">
    <name type="scientific">Thermogemmata fonticola</name>
    <dbReference type="NCBI Taxonomy" id="2755323"/>
    <lineage>
        <taxon>Bacteria</taxon>
        <taxon>Pseudomonadati</taxon>
        <taxon>Planctomycetota</taxon>
        <taxon>Planctomycetia</taxon>
        <taxon>Gemmatales</taxon>
        <taxon>Gemmataceae</taxon>
        <taxon>Thermogemmata</taxon>
    </lineage>
</organism>
<keyword evidence="4" id="KW-1185">Reference proteome</keyword>
<proteinExistence type="predicted"/>
<gene>
    <name evidence="3" type="ORF">H0921_07035</name>
</gene>
<dbReference type="RefSeq" id="WP_194537341.1">
    <property type="nucleotide sequence ID" value="NZ_JACEFB010000003.1"/>
</dbReference>
<evidence type="ECO:0000256" key="1">
    <source>
        <dbReference type="SAM" id="Phobius"/>
    </source>
</evidence>
<dbReference type="InterPro" id="IPR012902">
    <property type="entry name" value="N_methyl_site"/>
</dbReference>
<dbReference type="SUPFAM" id="SSF54523">
    <property type="entry name" value="Pili subunits"/>
    <property type="match status" value="1"/>
</dbReference>
<feature type="domain" description="DUF1559" evidence="2">
    <location>
        <begin position="47"/>
        <end position="276"/>
    </location>
</feature>
<dbReference type="InterPro" id="IPR027558">
    <property type="entry name" value="Pre_pil_HX9DG_C"/>
</dbReference>
<comment type="caution">
    <text evidence="3">The sequence shown here is derived from an EMBL/GenBank/DDBJ whole genome shotgun (WGS) entry which is preliminary data.</text>
</comment>
<keyword evidence="1" id="KW-0472">Membrane</keyword>
<keyword evidence="1" id="KW-1133">Transmembrane helix</keyword>
<sequence>MKRSSVSHRQDVVLCATDNGRAFTLIELLVVIAIIAILIGLLLPAVQKVREAAARMSCQNNLKQLGLAWHNYHDVNGHFPTAGDNGPDTVNYCCSAQPGFVDYLNWTYHILPFIEQESIHRLVRPGVTTGWSSINDKVVKTFYCPTRRAPTLYKGHAKSDYAASRGTGENGVARRVNLGRRVIMQGIIDGTSNTLMLGESRIHLAYINNSGSCCGDNEPAYNNGWADDVVRRTSEPPAPDIRDPAIPSSTPDHMFGGSHPGGMNICLADGSVRFLRFEISAVNFQRLGNTSDGFVVNLD</sequence>
<reference evidence="3 4" key="1">
    <citation type="submission" date="2020-07" db="EMBL/GenBank/DDBJ databases">
        <title>Thermogemmata thermophila gen. nov., sp. nov., a novel moderate thermophilic planctomycete from a Kamchatka hot spring.</title>
        <authorList>
            <person name="Elcheninov A.G."/>
            <person name="Podosokorskaya O.A."/>
            <person name="Kovaleva O.L."/>
            <person name="Novikov A."/>
            <person name="Bonch-Osmolovskaya E.A."/>
            <person name="Toshchakov S.V."/>
            <person name="Kublanov I.V."/>
        </authorList>
    </citation>
    <scope>NUCLEOTIDE SEQUENCE [LARGE SCALE GENOMIC DNA]</scope>
    <source>
        <strain evidence="3 4">2918</strain>
    </source>
</reference>
<dbReference type="Pfam" id="PF07963">
    <property type="entry name" value="N_methyl"/>
    <property type="match status" value="1"/>
</dbReference>
<dbReference type="EMBL" id="JACEFB010000003">
    <property type="protein sequence ID" value="MBA2225913.1"/>
    <property type="molecule type" value="Genomic_DNA"/>
</dbReference>
<dbReference type="NCBIfam" id="TIGR02532">
    <property type="entry name" value="IV_pilin_GFxxxE"/>
    <property type="match status" value="1"/>
</dbReference>
<dbReference type="PANTHER" id="PTHR30093">
    <property type="entry name" value="GENERAL SECRETION PATHWAY PROTEIN G"/>
    <property type="match status" value="1"/>
</dbReference>
<protein>
    <submittedName>
        <fullName evidence="3">DUF1559 domain-containing protein</fullName>
    </submittedName>
</protein>
<dbReference type="Gene3D" id="3.30.700.10">
    <property type="entry name" value="Glycoprotein, Type 4 Pilin"/>
    <property type="match status" value="1"/>
</dbReference>